<accession>A0A3D3R289</accession>
<reference evidence="2 3" key="1">
    <citation type="journal article" date="2018" name="Nat. Biotechnol.">
        <title>A standardized bacterial taxonomy based on genome phylogeny substantially revises the tree of life.</title>
        <authorList>
            <person name="Parks D.H."/>
            <person name="Chuvochina M."/>
            <person name="Waite D.W."/>
            <person name="Rinke C."/>
            <person name="Skarshewski A."/>
            <person name="Chaumeil P.A."/>
            <person name="Hugenholtz P."/>
        </authorList>
    </citation>
    <scope>NUCLEOTIDE SEQUENCE [LARGE SCALE GENOMIC DNA]</scope>
    <source>
        <strain evidence="2">UBA9375</strain>
    </source>
</reference>
<evidence type="ECO:0000256" key="1">
    <source>
        <dbReference type="SAM" id="SignalP"/>
    </source>
</evidence>
<evidence type="ECO:0000313" key="2">
    <source>
        <dbReference type="EMBL" id="HCO22961.1"/>
    </source>
</evidence>
<organism evidence="2 3">
    <name type="scientific">Gimesia maris</name>
    <dbReference type="NCBI Taxonomy" id="122"/>
    <lineage>
        <taxon>Bacteria</taxon>
        <taxon>Pseudomonadati</taxon>
        <taxon>Planctomycetota</taxon>
        <taxon>Planctomycetia</taxon>
        <taxon>Planctomycetales</taxon>
        <taxon>Planctomycetaceae</taxon>
        <taxon>Gimesia</taxon>
    </lineage>
</organism>
<evidence type="ECO:0000313" key="3">
    <source>
        <dbReference type="Proteomes" id="UP000263642"/>
    </source>
</evidence>
<gene>
    <name evidence="2" type="ORF">DIT97_07850</name>
</gene>
<keyword evidence="1" id="KW-0732">Signal</keyword>
<comment type="caution">
    <text evidence="2">The sequence shown here is derived from an EMBL/GenBank/DDBJ whole genome shotgun (WGS) entry which is preliminary data.</text>
</comment>
<name>A0A3D3R289_9PLAN</name>
<dbReference type="AlphaFoldDB" id="A0A3D3R289"/>
<feature type="signal peptide" evidence="1">
    <location>
        <begin position="1"/>
        <end position="18"/>
    </location>
</feature>
<protein>
    <submittedName>
        <fullName evidence="2">Uncharacterized protein</fullName>
    </submittedName>
</protein>
<sequence>MKCLFLILTFIAAGEAAAIAQAPTEFKDWKMDSDQMPRLSEIDPNSVYVIRIGHVLLTFEPGGWKRRGLKQKPVKLESMVRVGRAVTVAEPDAGFR</sequence>
<dbReference type="EMBL" id="DQAY01000048">
    <property type="protein sequence ID" value="HCO22961.1"/>
    <property type="molecule type" value="Genomic_DNA"/>
</dbReference>
<proteinExistence type="predicted"/>
<dbReference type="Proteomes" id="UP000263642">
    <property type="component" value="Unassembled WGS sequence"/>
</dbReference>
<feature type="chain" id="PRO_5017726651" evidence="1">
    <location>
        <begin position="19"/>
        <end position="96"/>
    </location>
</feature>